<dbReference type="SUPFAM" id="SSF81321">
    <property type="entry name" value="Family A G protein-coupled receptor-like"/>
    <property type="match status" value="1"/>
</dbReference>
<gene>
    <name evidence="1" type="ORF">PFISCL1PPCAC_13571</name>
</gene>
<dbReference type="InterPro" id="IPR053220">
    <property type="entry name" value="Nematode_rcpt-like_serp_H"/>
</dbReference>
<dbReference type="PANTHER" id="PTHR22941">
    <property type="entry name" value="SERPENTINE RECEPTOR"/>
    <property type="match status" value="1"/>
</dbReference>
<keyword evidence="2" id="KW-1185">Reference proteome</keyword>
<evidence type="ECO:0000313" key="2">
    <source>
        <dbReference type="Proteomes" id="UP001432322"/>
    </source>
</evidence>
<dbReference type="Proteomes" id="UP001432322">
    <property type="component" value="Unassembled WGS sequence"/>
</dbReference>
<evidence type="ECO:0000313" key="1">
    <source>
        <dbReference type="EMBL" id="GMT22274.1"/>
    </source>
</evidence>
<dbReference type="Pfam" id="PF10318">
    <property type="entry name" value="7TM_GPCR_Srh"/>
    <property type="match status" value="1"/>
</dbReference>
<evidence type="ECO:0008006" key="3">
    <source>
        <dbReference type="Google" id="ProtNLM"/>
    </source>
</evidence>
<dbReference type="InterPro" id="IPR019422">
    <property type="entry name" value="7TM_GPCR_serpentine_rcpt_Srh"/>
</dbReference>
<feature type="non-terminal residue" evidence="1">
    <location>
        <position position="1"/>
    </location>
</feature>
<dbReference type="AlphaFoldDB" id="A0AAV5VV61"/>
<dbReference type="EMBL" id="BTSY01000004">
    <property type="protein sequence ID" value="GMT22274.1"/>
    <property type="molecule type" value="Genomic_DNA"/>
</dbReference>
<dbReference type="PANTHER" id="PTHR22941:SF26">
    <property type="entry name" value="SERPENTINE RECEPTOR, CLASS H"/>
    <property type="match status" value="1"/>
</dbReference>
<organism evidence="1 2">
    <name type="scientific">Pristionchus fissidentatus</name>
    <dbReference type="NCBI Taxonomy" id="1538716"/>
    <lineage>
        <taxon>Eukaryota</taxon>
        <taxon>Metazoa</taxon>
        <taxon>Ecdysozoa</taxon>
        <taxon>Nematoda</taxon>
        <taxon>Chromadorea</taxon>
        <taxon>Rhabditida</taxon>
        <taxon>Rhabditina</taxon>
        <taxon>Diplogasteromorpha</taxon>
        <taxon>Diplogasteroidea</taxon>
        <taxon>Neodiplogasteridae</taxon>
        <taxon>Pristionchus</taxon>
    </lineage>
</organism>
<accession>A0AAV5VV61</accession>
<proteinExistence type="predicted"/>
<reference evidence="1" key="1">
    <citation type="submission" date="2023-10" db="EMBL/GenBank/DDBJ databases">
        <title>Genome assembly of Pristionchus species.</title>
        <authorList>
            <person name="Yoshida K."/>
            <person name="Sommer R.J."/>
        </authorList>
    </citation>
    <scope>NUCLEOTIDE SEQUENCE</scope>
    <source>
        <strain evidence="1">RS5133</strain>
    </source>
</reference>
<comment type="caution">
    <text evidence="1">The sequence shown here is derived from an EMBL/GenBank/DDBJ whole genome shotgun (WGS) entry which is preliminary data.</text>
</comment>
<protein>
    <recommendedName>
        <fullName evidence="3">G protein-coupled receptor</fullName>
    </recommendedName>
</protein>
<sequence length="125" mass="14018">TMFLVVALSSFFVWHTLFLLSKKTESMSNRTRLLQQKLTHTLMLQISVPLSVQIGPMAVVSLSAITGWLTTGHINGILCIQMLHCTLHTTLLIATTPTYRHALFPCCRTRPESRKVTMSTSQTVM</sequence>
<name>A0AAV5VV61_9BILA</name>